<gene>
    <name evidence="2" type="ordered locus">Os09g0483150</name>
    <name evidence="2" type="ORF">OSNPB_090483150</name>
</gene>
<evidence type="ECO:0000256" key="1">
    <source>
        <dbReference type="SAM" id="SignalP"/>
    </source>
</evidence>
<keyword evidence="3" id="KW-1185">Reference proteome</keyword>
<organism evidence="2 3">
    <name type="scientific">Oryza sativa subsp. japonica</name>
    <name type="common">Rice</name>
    <dbReference type="NCBI Taxonomy" id="39947"/>
    <lineage>
        <taxon>Eukaryota</taxon>
        <taxon>Viridiplantae</taxon>
        <taxon>Streptophyta</taxon>
        <taxon>Embryophyta</taxon>
        <taxon>Tracheophyta</taxon>
        <taxon>Spermatophyta</taxon>
        <taxon>Magnoliopsida</taxon>
        <taxon>Liliopsida</taxon>
        <taxon>Poales</taxon>
        <taxon>Poaceae</taxon>
        <taxon>BOP clade</taxon>
        <taxon>Oryzoideae</taxon>
        <taxon>Oryzeae</taxon>
        <taxon>Oryzinae</taxon>
        <taxon>Oryza</taxon>
        <taxon>Oryza sativa</taxon>
    </lineage>
</organism>
<feature type="signal peptide" evidence="1">
    <location>
        <begin position="1"/>
        <end position="20"/>
    </location>
</feature>
<accession>A0A0P0XP60</accession>
<feature type="non-terminal residue" evidence="2">
    <location>
        <position position="1"/>
    </location>
</feature>
<reference evidence="3" key="1">
    <citation type="journal article" date="2005" name="Nature">
        <title>The map-based sequence of the rice genome.</title>
        <authorList>
            <consortium name="International rice genome sequencing project (IRGSP)"/>
            <person name="Matsumoto T."/>
            <person name="Wu J."/>
            <person name="Kanamori H."/>
            <person name="Katayose Y."/>
            <person name="Fujisawa M."/>
            <person name="Namiki N."/>
            <person name="Mizuno H."/>
            <person name="Yamamoto K."/>
            <person name="Antonio B.A."/>
            <person name="Baba T."/>
            <person name="Sakata K."/>
            <person name="Nagamura Y."/>
            <person name="Aoki H."/>
            <person name="Arikawa K."/>
            <person name="Arita K."/>
            <person name="Bito T."/>
            <person name="Chiden Y."/>
            <person name="Fujitsuka N."/>
            <person name="Fukunaka R."/>
            <person name="Hamada M."/>
            <person name="Harada C."/>
            <person name="Hayashi A."/>
            <person name="Hijishita S."/>
            <person name="Honda M."/>
            <person name="Hosokawa S."/>
            <person name="Ichikawa Y."/>
            <person name="Idonuma A."/>
            <person name="Iijima M."/>
            <person name="Ikeda M."/>
            <person name="Ikeno M."/>
            <person name="Ito K."/>
            <person name="Ito S."/>
            <person name="Ito T."/>
            <person name="Ito Y."/>
            <person name="Ito Y."/>
            <person name="Iwabuchi A."/>
            <person name="Kamiya K."/>
            <person name="Karasawa W."/>
            <person name="Kurita K."/>
            <person name="Katagiri S."/>
            <person name="Kikuta A."/>
            <person name="Kobayashi H."/>
            <person name="Kobayashi N."/>
            <person name="Machita K."/>
            <person name="Maehara T."/>
            <person name="Masukawa M."/>
            <person name="Mizubayashi T."/>
            <person name="Mukai Y."/>
            <person name="Nagasaki H."/>
            <person name="Nagata Y."/>
            <person name="Naito S."/>
            <person name="Nakashima M."/>
            <person name="Nakama Y."/>
            <person name="Nakamichi Y."/>
            <person name="Nakamura M."/>
            <person name="Meguro A."/>
            <person name="Negishi M."/>
            <person name="Ohta I."/>
            <person name="Ohta T."/>
            <person name="Okamoto M."/>
            <person name="Ono N."/>
            <person name="Saji S."/>
            <person name="Sakaguchi M."/>
            <person name="Sakai K."/>
            <person name="Shibata M."/>
            <person name="Shimokawa T."/>
            <person name="Song J."/>
            <person name="Takazaki Y."/>
            <person name="Terasawa K."/>
            <person name="Tsugane M."/>
            <person name="Tsuji K."/>
            <person name="Ueda S."/>
            <person name="Waki K."/>
            <person name="Yamagata H."/>
            <person name="Yamamoto M."/>
            <person name="Yamamoto S."/>
            <person name="Yamane H."/>
            <person name="Yoshiki S."/>
            <person name="Yoshihara R."/>
            <person name="Yukawa K."/>
            <person name="Zhong H."/>
            <person name="Yano M."/>
            <person name="Yuan Q."/>
            <person name="Ouyang S."/>
            <person name="Liu J."/>
            <person name="Jones K.M."/>
            <person name="Gansberger K."/>
            <person name="Moffat K."/>
            <person name="Hill J."/>
            <person name="Bera J."/>
            <person name="Fadrosh D."/>
            <person name="Jin S."/>
            <person name="Johri S."/>
            <person name="Kim M."/>
            <person name="Overton L."/>
            <person name="Reardon M."/>
            <person name="Tsitrin T."/>
            <person name="Vuong H."/>
            <person name="Weaver B."/>
            <person name="Ciecko A."/>
            <person name="Tallon L."/>
            <person name="Jackson J."/>
            <person name="Pai G."/>
            <person name="Aken S.V."/>
            <person name="Utterback T."/>
            <person name="Reidmuller S."/>
            <person name="Feldblyum T."/>
            <person name="Hsiao J."/>
            <person name="Zismann V."/>
            <person name="Iobst S."/>
            <person name="de Vazeille A.R."/>
            <person name="Buell C.R."/>
            <person name="Ying K."/>
            <person name="Li Y."/>
            <person name="Lu T."/>
            <person name="Huang Y."/>
            <person name="Zhao Q."/>
            <person name="Feng Q."/>
            <person name="Zhang L."/>
            <person name="Zhu J."/>
            <person name="Weng Q."/>
            <person name="Mu J."/>
            <person name="Lu Y."/>
            <person name="Fan D."/>
            <person name="Liu Y."/>
            <person name="Guan J."/>
            <person name="Zhang Y."/>
            <person name="Yu S."/>
            <person name="Liu X."/>
            <person name="Zhang Y."/>
            <person name="Hong G."/>
            <person name="Han B."/>
            <person name="Choisne N."/>
            <person name="Demange N."/>
            <person name="Orjeda G."/>
            <person name="Samain S."/>
            <person name="Cattolico L."/>
            <person name="Pelletier E."/>
            <person name="Couloux A."/>
            <person name="Segurens B."/>
            <person name="Wincker P."/>
            <person name="D'Hont A."/>
            <person name="Scarpelli C."/>
            <person name="Weissenbach J."/>
            <person name="Salanoubat M."/>
            <person name="Quetier F."/>
            <person name="Yu Y."/>
            <person name="Kim H.R."/>
            <person name="Rambo T."/>
            <person name="Currie J."/>
            <person name="Collura K."/>
            <person name="Luo M."/>
            <person name="Yang T."/>
            <person name="Ammiraju J.S.S."/>
            <person name="Engler F."/>
            <person name="Soderlund C."/>
            <person name="Wing R.A."/>
            <person name="Palmer L.E."/>
            <person name="de la Bastide M."/>
            <person name="Spiegel L."/>
            <person name="Nascimento L."/>
            <person name="Zutavern T."/>
            <person name="O'Shaughnessy A."/>
            <person name="Dike S."/>
            <person name="Dedhia N."/>
            <person name="Preston R."/>
            <person name="Balija V."/>
            <person name="McCombie W.R."/>
            <person name="Chow T."/>
            <person name="Chen H."/>
            <person name="Chung M."/>
            <person name="Chen C."/>
            <person name="Shaw J."/>
            <person name="Wu H."/>
            <person name="Hsiao K."/>
            <person name="Chao Y."/>
            <person name="Chu M."/>
            <person name="Cheng C."/>
            <person name="Hour A."/>
            <person name="Lee P."/>
            <person name="Lin S."/>
            <person name="Lin Y."/>
            <person name="Liou J."/>
            <person name="Liu S."/>
            <person name="Hsing Y."/>
            <person name="Raghuvanshi S."/>
            <person name="Mohanty A."/>
            <person name="Bharti A.K."/>
            <person name="Gaur A."/>
            <person name="Gupta V."/>
            <person name="Kumar D."/>
            <person name="Ravi V."/>
            <person name="Vij S."/>
            <person name="Kapur A."/>
            <person name="Khurana P."/>
            <person name="Khurana P."/>
            <person name="Khurana J.P."/>
            <person name="Tyagi A.K."/>
            <person name="Gaikwad K."/>
            <person name="Singh A."/>
            <person name="Dalal V."/>
            <person name="Srivastava S."/>
            <person name="Dixit A."/>
            <person name="Pal A.K."/>
            <person name="Ghazi I.A."/>
            <person name="Yadav M."/>
            <person name="Pandit A."/>
            <person name="Bhargava A."/>
            <person name="Sureshbabu K."/>
            <person name="Batra K."/>
            <person name="Sharma T.R."/>
            <person name="Mohapatra T."/>
            <person name="Singh N.K."/>
            <person name="Messing J."/>
            <person name="Nelson A.B."/>
            <person name="Fuks G."/>
            <person name="Kavchok S."/>
            <person name="Keizer G."/>
            <person name="Linton E."/>
            <person name="Llaca V."/>
            <person name="Song R."/>
            <person name="Tanyolac B."/>
            <person name="Young S."/>
            <person name="Ho-Il K."/>
            <person name="Hahn J.H."/>
            <person name="Sangsakoo G."/>
            <person name="Vanavichit A."/>
            <person name="de Mattos Luiz.A.T."/>
            <person name="Zimmer P.D."/>
            <person name="Malone G."/>
            <person name="Dellagostin O."/>
            <person name="de Oliveira A.C."/>
            <person name="Bevan M."/>
            <person name="Bancroft I."/>
            <person name="Minx P."/>
            <person name="Cordum H."/>
            <person name="Wilson R."/>
            <person name="Cheng Z."/>
            <person name="Jin W."/>
            <person name="Jiang J."/>
            <person name="Leong S.A."/>
            <person name="Iwama H."/>
            <person name="Gojobori T."/>
            <person name="Itoh T."/>
            <person name="Niimura Y."/>
            <person name="Fujii Y."/>
            <person name="Habara T."/>
            <person name="Sakai H."/>
            <person name="Sato Y."/>
            <person name="Wilson G."/>
            <person name="Kumar K."/>
            <person name="McCouch S."/>
            <person name="Juretic N."/>
            <person name="Hoen D."/>
            <person name="Wright S."/>
            <person name="Bruskiewich R."/>
            <person name="Bureau T."/>
            <person name="Miyao A."/>
            <person name="Hirochika H."/>
            <person name="Nishikawa T."/>
            <person name="Kadowaki K."/>
            <person name="Sugiura M."/>
            <person name="Burr B."/>
            <person name="Sasaki T."/>
        </authorList>
    </citation>
    <scope>NUCLEOTIDE SEQUENCE [LARGE SCALE GENOMIC DNA]</scope>
    <source>
        <strain evidence="3">cv. Nipponbare</strain>
    </source>
</reference>
<dbReference type="AlphaFoldDB" id="A0A0P0XP60"/>
<dbReference type="InParanoid" id="A0A0P0XP60"/>
<keyword evidence="1" id="KW-0732">Signal</keyword>
<feature type="chain" id="PRO_5006057189" evidence="1">
    <location>
        <begin position="21"/>
        <end position="128"/>
    </location>
</feature>
<reference evidence="2 3" key="3">
    <citation type="journal article" date="2013" name="Rice">
        <title>Improvement of the Oryza sativa Nipponbare reference genome using next generation sequence and optical map data.</title>
        <authorList>
            <person name="Kawahara Y."/>
            <person name="de la Bastide M."/>
            <person name="Hamilton J.P."/>
            <person name="Kanamori H."/>
            <person name="McCombie W.R."/>
            <person name="Ouyang S."/>
            <person name="Schwartz D.C."/>
            <person name="Tanaka T."/>
            <person name="Wu J."/>
            <person name="Zhou S."/>
            <person name="Childs K.L."/>
            <person name="Davidson R.M."/>
            <person name="Lin H."/>
            <person name="Quesada-Ocampo L."/>
            <person name="Vaillancourt B."/>
            <person name="Sakai H."/>
            <person name="Lee S.S."/>
            <person name="Kim J."/>
            <person name="Numa H."/>
            <person name="Itoh T."/>
            <person name="Buell C.R."/>
            <person name="Matsumoto T."/>
        </authorList>
    </citation>
    <scope>NUCLEOTIDE SEQUENCE [LARGE SCALE GENOMIC DNA]</scope>
    <source>
        <strain evidence="3">cv. Nipponbare</strain>
    </source>
</reference>
<dbReference type="EMBL" id="AP014965">
    <property type="protein sequence ID" value="BAT08679.1"/>
    <property type="molecule type" value="Genomic_DNA"/>
</dbReference>
<dbReference type="PaxDb" id="39947-A0A0P0XP60"/>
<dbReference type="Proteomes" id="UP000059680">
    <property type="component" value="Chromosome 9"/>
</dbReference>
<feature type="non-terminal residue" evidence="2">
    <location>
        <position position="128"/>
    </location>
</feature>
<name>A0A0P0XP60_ORYSJ</name>
<dbReference type="eggNOG" id="ENOG502S0AY">
    <property type="taxonomic scope" value="Eukaryota"/>
</dbReference>
<proteinExistence type="predicted"/>
<sequence length="128" mass="13786">HLVGVATLLLAAVGRPGGKACFVLAADHLLLVVLERQEQEAGLLDGVAAPAAAAEAEHQVQRRLLLDVVVGQGAAILQLLPREDEALLVRRDTFLVLDLGLDVVDGVAALHLQRDRLPRQRLHEDLHL</sequence>
<dbReference type="FunCoup" id="A0A0P0XP60">
    <property type="interactions" value="1"/>
</dbReference>
<reference evidence="2 3" key="2">
    <citation type="journal article" date="2013" name="Plant Cell Physiol.">
        <title>Rice Annotation Project Database (RAP-DB): an integrative and interactive database for rice genomics.</title>
        <authorList>
            <person name="Sakai H."/>
            <person name="Lee S.S."/>
            <person name="Tanaka T."/>
            <person name="Numa H."/>
            <person name="Kim J."/>
            <person name="Kawahara Y."/>
            <person name="Wakimoto H."/>
            <person name="Yang C.C."/>
            <person name="Iwamoto M."/>
            <person name="Abe T."/>
            <person name="Yamada Y."/>
            <person name="Muto A."/>
            <person name="Inokuchi H."/>
            <person name="Ikemura T."/>
            <person name="Matsumoto T."/>
            <person name="Sasaki T."/>
            <person name="Itoh T."/>
        </authorList>
    </citation>
    <scope>NUCLEOTIDE SEQUENCE [LARGE SCALE GENOMIC DNA]</scope>
    <source>
        <strain evidence="3">cv. Nipponbare</strain>
    </source>
</reference>
<evidence type="ECO:0000313" key="2">
    <source>
        <dbReference type="EMBL" id="BAT08679.1"/>
    </source>
</evidence>
<evidence type="ECO:0000313" key="3">
    <source>
        <dbReference type="Proteomes" id="UP000059680"/>
    </source>
</evidence>
<protein>
    <submittedName>
        <fullName evidence="2">Os09g0483150 protein</fullName>
    </submittedName>
</protein>
<dbReference type="Gramene" id="Os09t0483150-00">
    <property type="protein sequence ID" value="Os09t0483150-00"/>
    <property type="gene ID" value="Os09g0483150"/>
</dbReference>